<evidence type="ECO:0000313" key="3">
    <source>
        <dbReference type="Proteomes" id="UP000292120"/>
    </source>
</evidence>
<evidence type="ECO:0000313" key="2">
    <source>
        <dbReference type="EMBL" id="TBO28346.1"/>
    </source>
</evidence>
<protein>
    <submittedName>
        <fullName evidence="2">Uncharacterized protein</fullName>
    </submittedName>
</protein>
<feature type="signal peptide" evidence="1">
    <location>
        <begin position="1"/>
        <end position="25"/>
    </location>
</feature>
<dbReference type="EMBL" id="SIXI01000007">
    <property type="protein sequence ID" value="TBO28346.1"/>
    <property type="molecule type" value="Genomic_DNA"/>
</dbReference>
<dbReference type="Proteomes" id="UP000292120">
    <property type="component" value="Unassembled WGS sequence"/>
</dbReference>
<gene>
    <name evidence="2" type="ORF">EYS42_15180</name>
</gene>
<dbReference type="RefSeq" id="WP_130969043.1">
    <property type="nucleotide sequence ID" value="NZ_SIXI01000007.1"/>
</dbReference>
<dbReference type="AlphaFoldDB" id="A0A4Q9GZC2"/>
<feature type="chain" id="PRO_5020818995" evidence="1">
    <location>
        <begin position="26"/>
        <end position="385"/>
    </location>
</feature>
<reference evidence="2 3" key="1">
    <citation type="submission" date="2019-02" db="EMBL/GenBank/DDBJ databases">
        <title>Aquabacterium sp. strain KMB7.</title>
        <authorList>
            <person name="Chen W.-M."/>
        </authorList>
    </citation>
    <scope>NUCLEOTIDE SEQUENCE [LARGE SCALE GENOMIC DNA]</scope>
    <source>
        <strain evidence="2 3">KMB7</strain>
    </source>
</reference>
<comment type="caution">
    <text evidence="2">The sequence shown here is derived from an EMBL/GenBank/DDBJ whole genome shotgun (WGS) entry which is preliminary data.</text>
</comment>
<accession>A0A4Q9GZC2</accession>
<keyword evidence="3" id="KW-1185">Reference proteome</keyword>
<keyword evidence="1" id="KW-0732">Signal</keyword>
<evidence type="ECO:0000256" key="1">
    <source>
        <dbReference type="SAM" id="SignalP"/>
    </source>
</evidence>
<organism evidence="2 3">
    <name type="scientific">Aquabacterium lacunae</name>
    <dbReference type="NCBI Taxonomy" id="2528630"/>
    <lineage>
        <taxon>Bacteria</taxon>
        <taxon>Pseudomonadati</taxon>
        <taxon>Pseudomonadota</taxon>
        <taxon>Betaproteobacteria</taxon>
        <taxon>Burkholderiales</taxon>
        <taxon>Aquabacterium</taxon>
    </lineage>
</organism>
<sequence>MVTSSRSPVVSACVWLIASPLLAQAQQADPGPAPAAYSVDVLQFERTPGAPLAIPLVLDNQHVAHGNTARFSLGGFLVASLRQPADIYEYRSAIWPVPTAVSSSLTNPVGTAVKARFVLNSTMGTRAVSADGQWLALSNASDDPYRAQGGSIKALPVPRGARMELSDVNNQGVVVGARREPITERDTVPKPGAWLAGQWQDLPCGNCAYGRAQTVNNLGVVGGWVTTTGAQRLTLATRWEGGRVVWQGDPAVLGSAAEVVALNDAGQALVQSAQQASVVLPDGQTVVRLSPGATQVRVSDLNANGTVVGSVDGAATLWRPVPGNSGAWQAEALAAHLAARGVSTPAGWQWTHVESINQAGALLVRYRLAGDADYDVRMARLIPRP</sequence>
<proteinExistence type="predicted"/>
<name>A0A4Q9GZC2_9BURK</name>